<dbReference type="EMBL" id="JASNWA010000009">
    <property type="protein sequence ID" value="KAK3170319.1"/>
    <property type="molecule type" value="Genomic_DNA"/>
</dbReference>
<feature type="domain" description="DUF7708" evidence="3">
    <location>
        <begin position="2"/>
        <end position="103"/>
    </location>
</feature>
<protein>
    <recommendedName>
        <fullName evidence="7">NACHT domain-containing protein</fullName>
    </recommendedName>
</protein>
<evidence type="ECO:0000259" key="4">
    <source>
        <dbReference type="Pfam" id="PF24883"/>
    </source>
</evidence>
<dbReference type="InterPro" id="IPR027417">
    <property type="entry name" value="P-loop_NTPase"/>
</dbReference>
<accession>A0AAE0DI10</accession>
<dbReference type="Gene3D" id="3.40.50.300">
    <property type="entry name" value="P-loop containing nucleotide triphosphate hydrolases"/>
    <property type="match status" value="1"/>
</dbReference>
<dbReference type="Pfam" id="PF24809">
    <property type="entry name" value="DUF7708"/>
    <property type="match status" value="1"/>
</dbReference>
<dbReference type="InterPro" id="IPR056125">
    <property type="entry name" value="DUF7708"/>
</dbReference>
<dbReference type="Proteomes" id="UP001276659">
    <property type="component" value="Unassembled WGS sequence"/>
</dbReference>
<dbReference type="Pfam" id="PF24883">
    <property type="entry name" value="NPHP3_N"/>
    <property type="match status" value="2"/>
</dbReference>
<dbReference type="SUPFAM" id="SSF52540">
    <property type="entry name" value="P-loop containing nucleoside triphosphate hydrolases"/>
    <property type="match status" value="1"/>
</dbReference>
<name>A0AAE0DI10_9LECA</name>
<evidence type="ECO:0000256" key="1">
    <source>
        <dbReference type="ARBA" id="ARBA00022737"/>
    </source>
</evidence>
<evidence type="ECO:0000313" key="5">
    <source>
        <dbReference type="EMBL" id="KAK3170319.1"/>
    </source>
</evidence>
<dbReference type="AlphaFoldDB" id="A0AAE0DI10"/>
<reference evidence="5" key="1">
    <citation type="submission" date="2022-11" db="EMBL/GenBank/DDBJ databases">
        <title>Chromosomal genome sequence assembly and mating type (MAT) locus characterization of the leprose asexual lichenized fungus Lepraria neglecta (Nyl.) Erichsen.</title>
        <authorList>
            <person name="Allen J.L."/>
            <person name="Pfeffer B."/>
        </authorList>
    </citation>
    <scope>NUCLEOTIDE SEQUENCE</scope>
    <source>
        <strain evidence="5">Allen 5258</strain>
    </source>
</reference>
<evidence type="ECO:0008006" key="7">
    <source>
        <dbReference type="Google" id="ProtNLM"/>
    </source>
</evidence>
<sequence length="548" mass="62002">MVLKTGLNYIDVLEKLFSILNRVGENIGRFQQYEALFKDSERMKHALALIHADVLGLTVSAALFYRRNGFVNYVSSIVKNFDARFGSTVASFYQHKELLEDEVWAAYLARVLGQKPDVSIKDLRRWLAPPEHEPTYMLSTRDEICAKRVAGTCSWFRPKLQHFLSAAEQSTLLILGGPGTGKSALSGWILDELEDQKQQADGEIVLQFFINLESSLWEDFENVVTTLDNVVLVIDGLDELDGDEQETLAMVTCLSNLATTARAGSGTFKIIITSRPMQTEPPANVEKFRIEPELTRSDVSTYVSHCIQQLSGTERSPFYRMEDVDRNTIKHQLAEGTDGMILWAKLVIEEMGRKKSVLQMKKCLDSAPGQLTELYAKLYENLDKSSGDNQKVFHWLLCAQRPLRVDELETVLQVDLEDLSLCKRLTEIVYDLQDACGPLVEITQQHVRLAHHSVRQWMLETSNAGYAMQECHKEASGTSLAYLAIILPKTSSRVGEHFPTTIIGDEKRKNLASLCEDHVLLEYAACFWPVHLQRSMPPRTSDYTFGLR</sequence>
<comment type="caution">
    <text evidence="5">The sequence shown here is derived from an EMBL/GenBank/DDBJ whole genome shotgun (WGS) entry which is preliminary data.</text>
</comment>
<evidence type="ECO:0000259" key="2">
    <source>
        <dbReference type="Pfam" id="PF22939"/>
    </source>
</evidence>
<dbReference type="Pfam" id="PF22939">
    <property type="entry name" value="WHD_GPIID"/>
    <property type="match status" value="1"/>
</dbReference>
<evidence type="ECO:0000259" key="3">
    <source>
        <dbReference type="Pfam" id="PF24809"/>
    </source>
</evidence>
<feature type="domain" description="Nephrocystin 3-like N-terminal" evidence="4">
    <location>
        <begin position="214"/>
        <end position="275"/>
    </location>
</feature>
<dbReference type="PANTHER" id="PTHR10039">
    <property type="entry name" value="AMELOGENIN"/>
    <property type="match status" value="1"/>
</dbReference>
<keyword evidence="6" id="KW-1185">Reference proteome</keyword>
<feature type="domain" description="Nephrocystin 3-like N-terminal" evidence="4">
    <location>
        <begin position="151"/>
        <end position="210"/>
    </location>
</feature>
<evidence type="ECO:0000313" key="6">
    <source>
        <dbReference type="Proteomes" id="UP001276659"/>
    </source>
</evidence>
<organism evidence="5 6">
    <name type="scientific">Lepraria neglecta</name>
    <dbReference type="NCBI Taxonomy" id="209136"/>
    <lineage>
        <taxon>Eukaryota</taxon>
        <taxon>Fungi</taxon>
        <taxon>Dikarya</taxon>
        <taxon>Ascomycota</taxon>
        <taxon>Pezizomycotina</taxon>
        <taxon>Lecanoromycetes</taxon>
        <taxon>OSLEUM clade</taxon>
        <taxon>Lecanoromycetidae</taxon>
        <taxon>Lecanorales</taxon>
        <taxon>Lecanorineae</taxon>
        <taxon>Stereocaulaceae</taxon>
        <taxon>Lepraria</taxon>
    </lineage>
</organism>
<dbReference type="InterPro" id="IPR056884">
    <property type="entry name" value="NPHP3-like_N"/>
</dbReference>
<dbReference type="InterPro" id="IPR054471">
    <property type="entry name" value="GPIID_WHD"/>
</dbReference>
<gene>
    <name evidence="5" type="ORF">OEA41_009706</name>
</gene>
<feature type="domain" description="GPI inositol-deacylase winged helix" evidence="2">
    <location>
        <begin position="388"/>
        <end position="462"/>
    </location>
</feature>
<proteinExistence type="predicted"/>
<keyword evidence="1" id="KW-0677">Repeat</keyword>